<dbReference type="EMBL" id="FOOY01000026">
    <property type="protein sequence ID" value="SFG87271.1"/>
    <property type="molecule type" value="Genomic_DNA"/>
</dbReference>
<protein>
    <recommendedName>
        <fullName evidence="3">Transcriptional regulator, AbiEi antitoxin, Type IV TA system</fullName>
    </recommendedName>
</protein>
<evidence type="ECO:0008006" key="3">
    <source>
        <dbReference type="Google" id="ProtNLM"/>
    </source>
</evidence>
<proteinExistence type="predicted"/>
<dbReference type="RefSeq" id="WP_093674442.1">
    <property type="nucleotide sequence ID" value="NZ_FOOY01000026.1"/>
</dbReference>
<evidence type="ECO:0000313" key="2">
    <source>
        <dbReference type="Proteomes" id="UP000198752"/>
    </source>
</evidence>
<keyword evidence="2" id="KW-1185">Reference proteome</keyword>
<accession>A0A1I2VJ91</accession>
<gene>
    <name evidence="1" type="ORF">SAMN02982927_03057</name>
</gene>
<dbReference type="AlphaFoldDB" id="A0A1I2VJ91"/>
<dbReference type="SUPFAM" id="SSF46785">
    <property type="entry name" value="Winged helix' DNA-binding domain"/>
    <property type="match status" value="1"/>
</dbReference>
<organism evidence="1 2">
    <name type="scientific">Sporolactobacillus nakayamae</name>
    <dbReference type="NCBI Taxonomy" id="269670"/>
    <lineage>
        <taxon>Bacteria</taxon>
        <taxon>Bacillati</taxon>
        <taxon>Bacillota</taxon>
        <taxon>Bacilli</taxon>
        <taxon>Bacillales</taxon>
        <taxon>Sporolactobacillaceae</taxon>
        <taxon>Sporolactobacillus</taxon>
    </lineage>
</organism>
<dbReference type="OrthoDB" id="9802612at2"/>
<evidence type="ECO:0000313" key="1">
    <source>
        <dbReference type="EMBL" id="SFG87271.1"/>
    </source>
</evidence>
<reference evidence="2" key="1">
    <citation type="submission" date="2016-10" db="EMBL/GenBank/DDBJ databases">
        <authorList>
            <person name="Varghese N."/>
            <person name="Submissions S."/>
        </authorList>
    </citation>
    <scope>NUCLEOTIDE SEQUENCE [LARGE SCALE GENOMIC DNA]</scope>
    <source>
        <strain evidence="2">ATCC 700379</strain>
    </source>
</reference>
<sequence>MDFQKYLECHFGYEEPILTEELRDKLNINPNTLRQNLKKAADSGIITRYALKAGIYYRPNPKPLFRSSLSLDSVIKKKYLFDSANHRIGYVTGLSFANELGLTTQNALAYEIVTNREKMSSRKVIYGKSSVFLMKPKLLVTARNYKLLQIFDLISRFDDYSERPLEESIGKCFDYLQGLTISWEEIKRYLSAYSEHDQLAIYRSDLIYELASKQRAFRGSH</sequence>
<name>A0A1I2VJ91_9BACL</name>
<dbReference type="InterPro" id="IPR036390">
    <property type="entry name" value="WH_DNA-bd_sf"/>
</dbReference>
<dbReference type="Proteomes" id="UP000198752">
    <property type="component" value="Unassembled WGS sequence"/>
</dbReference>
<dbReference type="STRING" id="269670.SAMN02982927_03057"/>